<dbReference type="Gene3D" id="1.10.10.10">
    <property type="entry name" value="Winged helix-like DNA-binding domain superfamily/Winged helix DNA-binding domain"/>
    <property type="match status" value="1"/>
</dbReference>
<dbReference type="SUPFAM" id="SSF88659">
    <property type="entry name" value="Sigma3 and sigma4 domains of RNA polymerase sigma factors"/>
    <property type="match status" value="1"/>
</dbReference>
<dbReference type="Pfam" id="PF04542">
    <property type="entry name" value="Sigma70_r2"/>
    <property type="match status" value="1"/>
</dbReference>
<proteinExistence type="inferred from homology"/>
<evidence type="ECO:0000313" key="8">
    <source>
        <dbReference type="EMBL" id="GAA3601008.1"/>
    </source>
</evidence>
<dbReference type="PANTHER" id="PTHR43133:SF52">
    <property type="entry name" value="ECF RNA POLYMERASE SIGMA FACTOR SIGL"/>
    <property type="match status" value="1"/>
</dbReference>
<name>A0ABP6ZBI2_9ACTN</name>
<dbReference type="InterPro" id="IPR014284">
    <property type="entry name" value="RNA_pol_sigma-70_dom"/>
</dbReference>
<evidence type="ECO:0000259" key="6">
    <source>
        <dbReference type="Pfam" id="PF04542"/>
    </source>
</evidence>
<keyword evidence="9" id="KW-1185">Reference proteome</keyword>
<dbReference type="InterPro" id="IPR036388">
    <property type="entry name" value="WH-like_DNA-bd_sf"/>
</dbReference>
<evidence type="ECO:0000259" key="7">
    <source>
        <dbReference type="Pfam" id="PF08281"/>
    </source>
</evidence>
<gene>
    <name evidence="8" type="ORF">GCM10022223_15850</name>
</gene>
<dbReference type="SUPFAM" id="SSF88946">
    <property type="entry name" value="Sigma2 domain of RNA polymerase sigma factors"/>
    <property type="match status" value="1"/>
</dbReference>
<comment type="similarity">
    <text evidence="1">Belongs to the sigma-70 factor family. ECF subfamily.</text>
</comment>
<feature type="domain" description="RNA polymerase sigma-70 region 2" evidence="6">
    <location>
        <begin position="22"/>
        <end position="86"/>
    </location>
</feature>
<dbReference type="PANTHER" id="PTHR43133">
    <property type="entry name" value="RNA POLYMERASE ECF-TYPE SIGMA FACTO"/>
    <property type="match status" value="1"/>
</dbReference>
<evidence type="ECO:0000313" key="9">
    <source>
        <dbReference type="Proteomes" id="UP001501074"/>
    </source>
</evidence>
<keyword evidence="3" id="KW-0731">Sigma factor</keyword>
<feature type="domain" description="RNA polymerase sigma factor 70 region 4 type 2" evidence="7">
    <location>
        <begin position="120"/>
        <end position="172"/>
    </location>
</feature>
<evidence type="ECO:0000256" key="1">
    <source>
        <dbReference type="ARBA" id="ARBA00010641"/>
    </source>
</evidence>
<evidence type="ECO:0000256" key="5">
    <source>
        <dbReference type="ARBA" id="ARBA00023163"/>
    </source>
</evidence>
<sequence>MASDAELIARSLNGDDEAFVDLVARHEVAIGRYLSRRVGVAAAEDLLGDVWVAAFASRRTYDPAYADARPWLYTVALNRVRKHWRSLPPEDLVPDLTDLPGPSGYWDPWPAVETRVDTRAALREALAGLRPDEREVLTLVAGEDLTAADAARVLGIPAGTARRLLHQARATLRRSPPVAALLAELNSVNVKDGE</sequence>
<evidence type="ECO:0000256" key="2">
    <source>
        <dbReference type="ARBA" id="ARBA00023015"/>
    </source>
</evidence>
<dbReference type="InterPro" id="IPR007627">
    <property type="entry name" value="RNA_pol_sigma70_r2"/>
</dbReference>
<keyword evidence="5" id="KW-0804">Transcription</keyword>
<dbReference type="CDD" id="cd06171">
    <property type="entry name" value="Sigma70_r4"/>
    <property type="match status" value="1"/>
</dbReference>
<dbReference type="Pfam" id="PF08281">
    <property type="entry name" value="Sigma70_r4_2"/>
    <property type="match status" value="1"/>
</dbReference>
<organism evidence="8 9">
    <name type="scientific">Kineosporia mesophila</name>
    <dbReference type="NCBI Taxonomy" id="566012"/>
    <lineage>
        <taxon>Bacteria</taxon>
        <taxon>Bacillati</taxon>
        <taxon>Actinomycetota</taxon>
        <taxon>Actinomycetes</taxon>
        <taxon>Kineosporiales</taxon>
        <taxon>Kineosporiaceae</taxon>
        <taxon>Kineosporia</taxon>
    </lineage>
</organism>
<dbReference type="InterPro" id="IPR013324">
    <property type="entry name" value="RNA_pol_sigma_r3/r4-like"/>
</dbReference>
<dbReference type="InterPro" id="IPR013249">
    <property type="entry name" value="RNA_pol_sigma70_r4_t2"/>
</dbReference>
<dbReference type="NCBIfam" id="TIGR02937">
    <property type="entry name" value="sigma70-ECF"/>
    <property type="match status" value="1"/>
</dbReference>
<comment type="caution">
    <text evidence="8">The sequence shown here is derived from an EMBL/GenBank/DDBJ whole genome shotgun (WGS) entry which is preliminary data.</text>
</comment>
<keyword evidence="4" id="KW-0238">DNA-binding</keyword>
<protein>
    <submittedName>
        <fullName evidence="8">Sigma-70 family RNA polymerase sigma factor</fullName>
    </submittedName>
</protein>
<evidence type="ECO:0000256" key="4">
    <source>
        <dbReference type="ARBA" id="ARBA00023125"/>
    </source>
</evidence>
<dbReference type="Gene3D" id="1.10.1740.10">
    <property type="match status" value="1"/>
</dbReference>
<reference evidence="9" key="1">
    <citation type="journal article" date="2019" name="Int. J. Syst. Evol. Microbiol.">
        <title>The Global Catalogue of Microorganisms (GCM) 10K type strain sequencing project: providing services to taxonomists for standard genome sequencing and annotation.</title>
        <authorList>
            <consortium name="The Broad Institute Genomics Platform"/>
            <consortium name="The Broad Institute Genome Sequencing Center for Infectious Disease"/>
            <person name="Wu L."/>
            <person name="Ma J."/>
        </authorList>
    </citation>
    <scope>NUCLEOTIDE SEQUENCE [LARGE SCALE GENOMIC DNA]</scope>
    <source>
        <strain evidence="9">JCM 16902</strain>
    </source>
</reference>
<dbReference type="Proteomes" id="UP001501074">
    <property type="component" value="Unassembled WGS sequence"/>
</dbReference>
<evidence type="ECO:0000256" key="3">
    <source>
        <dbReference type="ARBA" id="ARBA00023082"/>
    </source>
</evidence>
<accession>A0ABP6ZBI2</accession>
<keyword evidence="2" id="KW-0805">Transcription regulation</keyword>
<dbReference type="InterPro" id="IPR013325">
    <property type="entry name" value="RNA_pol_sigma_r2"/>
</dbReference>
<dbReference type="InterPro" id="IPR039425">
    <property type="entry name" value="RNA_pol_sigma-70-like"/>
</dbReference>
<dbReference type="EMBL" id="BAAAZO010000002">
    <property type="protein sequence ID" value="GAA3601008.1"/>
    <property type="molecule type" value="Genomic_DNA"/>
</dbReference>
<dbReference type="RefSeq" id="WP_231489109.1">
    <property type="nucleotide sequence ID" value="NZ_BAAAZO010000002.1"/>
</dbReference>